<dbReference type="Gene3D" id="3.30.565.10">
    <property type="entry name" value="Histidine kinase-like ATPase, C-terminal domain"/>
    <property type="match status" value="1"/>
</dbReference>
<dbReference type="InterPro" id="IPR013783">
    <property type="entry name" value="Ig-like_fold"/>
</dbReference>
<dbReference type="PANTHER" id="PTHR34220:SF7">
    <property type="entry name" value="SENSOR HISTIDINE KINASE YPDA"/>
    <property type="match status" value="1"/>
</dbReference>
<keyword evidence="5" id="KW-1185">Reference proteome</keyword>
<dbReference type="SUPFAM" id="SSF63829">
    <property type="entry name" value="Calcium-dependent phosphotriesterase"/>
    <property type="match status" value="3"/>
</dbReference>
<dbReference type="InterPro" id="IPR011123">
    <property type="entry name" value="Y_Y_Y"/>
</dbReference>
<organism evidence="4 5">
    <name type="scientific">Spirosoma foliorum</name>
    <dbReference type="NCBI Taxonomy" id="2710596"/>
    <lineage>
        <taxon>Bacteria</taxon>
        <taxon>Pseudomonadati</taxon>
        <taxon>Bacteroidota</taxon>
        <taxon>Cytophagia</taxon>
        <taxon>Cytophagales</taxon>
        <taxon>Cytophagaceae</taxon>
        <taxon>Spirosoma</taxon>
    </lineage>
</organism>
<protein>
    <submittedName>
        <fullName evidence="4">Histidine kinase</fullName>
    </submittedName>
</protein>
<evidence type="ECO:0000313" key="4">
    <source>
        <dbReference type="EMBL" id="QMW01392.1"/>
    </source>
</evidence>
<dbReference type="AlphaFoldDB" id="A0A7G5GRA0"/>
<dbReference type="PANTHER" id="PTHR34220">
    <property type="entry name" value="SENSOR HISTIDINE KINASE YPDA"/>
    <property type="match status" value="1"/>
</dbReference>
<dbReference type="Gene3D" id="2.60.40.10">
    <property type="entry name" value="Immunoglobulins"/>
    <property type="match status" value="1"/>
</dbReference>
<feature type="signal peptide" evidence="1">
    <location>
        <begin position="1"/>
        <end position="19"/>
    </location>
</feature>
<dbReference type="Pfam" id="PF07494">
    <property type="entry name" value="Reg_prop"/>
    <property type="match status" value="1"/>
</dbReference>
<feature type="domain" description="Signal transduction histidine kinase internal region" evidence="2">
    <location>
        <begin position="812"/>
        <end position="890"/>
    </location>
</feature>
<dbReference type="KEGG" id="sfol:H3H32_26025"/>
<dbReference type="EMBL" id="CP059732">
    <property type="protein sequence ID" value="QMW01392.1"/>
    <property type="molecule type" value="Genomic_DNA"/>
</dbReference>
<gene>
    <name evidence="4" type="ORF">H3H32_26025</name>
</gene>
<name>A0A7G5GRA0_9BACT</name>
<dbReference type="InterPro" id="IPR010559">
    <property type="entry name" value="Sig_transdc_His_kin_internal"/>
</dbReference>
<accession>A0A7G5GRA0</accession>
<dbReference type="Pfam" id="PF06580">
    <property type="entry name" value="His_kinase"/>
    <property type="match status" value="1"/>
</dbReference>
<dbReference type="Pfam" id="PF07495">
    <property type="entry name" value="Y_Y_Y"/>
    <property type="match status" value="1"/>
</dbReference>
<dbReference type="GO" id="GO:0016020">
    <property type="term" value="C:membrane"/>
    <property type="evidence" value="ECO:0007669"/>
    <property type="project" value="InterPro"/>
</dbReference>
<dbReference type="Proteomes" id="UP000515369">
    <property type="component" value="Chromosome"/>
</dbReference>
<dbReference type="InterPro" id="IPR036890">
    <property type="entry name" value="HATPase_C_sf"/>
</dbReference>
<evidence type="ECO:0000256" key="1">
    <source>
        <dbReference type="SAM" id="SignalP"/>
    </source>
</evidence>
<sequence length="1015" mass="115545">MRCFLFGLLVVLLRWSASAQMPALKLEHLTTREGLPSNDVWCLNKDRHGFLWIGTGRNICRYDGYNFLRLDSLKLGYCSGVSTDSKGDIYTSNDTRGLCKIDAKTLAVTTVARNNYDDTDPSNDLHEQGMVDSHDQVWVCDYTSVKRYDPTTQKLHRYKFSQTASGGDVYQYASFYEDAHHQLWVVSEIGLYRYDRQRDKLICMLGKDAVLARNRISIRLCKASADAAGNLWIGGYEYGLVWFSPETQSFSIRKEGFDHTNVVCVRESQDENGQKILFVGTDDGISIFYPDRNELYHLPEFYNNGTQVKDMCDDTANGILWIGTTEGVYKYRYRNAGIHTVNIPPTIVRLPVKVSSILPIPTGDYLLGLSHSGALVWTSGTNHFQRLSYPVNALTQQLRWIQGRPFAFTDKGVFVGDLQKGRFSSWEPATRLFKNTDFRDGLLDRKGRLWIANLNDGVKVIAPTTGQEIKLWPEKENKKLLTLTYIKGILEGVDGRIWVATCSRGLFFFDEKRAEFINIESLPINKGKIIGGECIIGMNLTPDGSILISGWGGVSKLSSTGQILTTFEFKTDPLIDTYCSNIAESPNKNLWFSTNEGINIANPKNHTIRYITTIEGLHSNSPVGFYYSPANELFLGHTNTINILNVNQLNNQITKPHIALSSLEIKGKPVQLDVSKELTLQPDENAITLSFSALNYEPASKNQYKYQLLGLDTSWVDLGDRHMLSFTNLAPETYQLNIKSGNGSGVWTDKPLVVRFTVKPHFTATWWFRSLIGLLIGGLVVGMMRWRVNALAERNQTIAERNRMDLQIAELKLRALQSQMNPHFLFNSLNSVQNYLLTDRGIEGAKYLSKFSRLVRRIMENSNHQYLRFEQIIETLRMYIEMESFRFNHEFHYEFDIEENETLLDALLPPMLLQPYVENAIWHGLMPKEGEKNLKISARIDRHHIYCTIEDNGVGRKLTPQREGHISRGQEMTKGLFESLSRKDSDARLEIIDLFDENNNPSGTRVEMIIPVEKG</sequence>
<evidence type="ECO:0000259" key="3">
    <source>
        <dbReference type="Pfam" id="PF07495"/>
    </source>
</evidence>
<dbReference type="InterPro" id="IPR011110">
    <property type="entry name" value="Reg_prop"/>
</dbReference>
<keyword evidence="4" id="KW-0418">Kinase</keyword>
<evidence type="ECO:0000259" key="2">
    <source>
        <dbReference type="Pfam" id="PF06580"/>
    </source>
</evidence>
<reference evidence="4 5" key="1">
    <citation type="submission" date="2020-07" db="EMBL/GenBank/DDBJ databases">
        <title>Spirosoma foliorum sp. nov., isolated from the leaves on the Nejang mountain Korea, Republic of.</title>
        <authorList>
            <person name="Ho H."/>
            <person name="Lee Y.-J."/>
            <person name="Nurcahyanto D.-A."/>
            <person name="Kim S.-G."/>
        </authorList>
    </citation>
    <scope>NUCLEOTIDE SEQUENCE [LARGE SCALE GENOMIC DNA]</scope>
    <source>
        <strain evidence="4 5">PL0136</strain>
    </source>
</reference>
<keyword evidence="4" id="KW-0808">Transferase</keyword>
<dbReference type="Gene3D" id="2.130.10.10">
    <property type="entry name" value="YVTN repeat-like/Quinoprotein amine dehydrogenase"/>
    <property type="match status" value="3"/>
</dbReference>
<dbReference type="InterPro" id="IPR015943">
    <property type="entry name" value="WD40/YVTN_repeat-like_dom_sf"/>
</dbReference>
<dbReference type="InterPro" id="IPR050640">
    <property type="entry name" value="Bact_2-comp_sensor_kinase"/>
</dbReference>
<dbReference type="GO" id="GO:0000155">
    <property type="term" value="F:phosphorelay sensor kinase activity"/>
    <property type="evidence" value="ECO:0007669"/>
    <property type="project" value="InterPro"/>
</dbReference>
<feature type="chain" id="PRO_5028845929" evidence="1">
    <location>
        <begin position="20"/>
        <end position="1015"/>
    </location>
</feature>
<proteinExistence type="predicted"/>
<dbReference type="RefSeq" id="WP_182458674.1">
    <property type="nucleotide sequence ID" value="NZ_CP059732.1"/>
</dbReference>
<evidence type="ECO:0000313" key="5">
    <source>
        <dbReference type="Proteomes" id="UP000515369"/>
    </source>
</evidence>
<feature type="domain" description="Two component regulator three Y" evidence="3">
    <location>
        <begin position="695"/>
        <end position="759"/>
    </location>
</feature>
<dbReference type="SUPFAM" id="SSF55874">
    <property type="entry name" value="ATPase domain of HSP90 chaperone/DNA topoisomerase II/histidine kinase"/>
    <property type="match status" value="1"/>
</dbReference>
<keyword evidence="1" id="KW-0732">Signal</keyword>